<dbReference type="Gene3D" id="2.30.30.140">
    <property type="match status" value="2"/>
</dbReference>
<feature type="compositionally biased region" description="Basic and acidic residues" evidence="9">
    <location>
        <begin position="1384"/>
        <end position="1397"/>
    </location>
</feature>
<dbReference type="PANTHER" id="PTHR15856">
    <property type="entry name" value="PHD FINGER PROTEIN 20-RELATED"/>
    <property type="match status" value="1"/>
</dbReference>
<feature type="domain" description="MBD" evidence="11">
    <location>
        <begin position="645"/>
        <end position="720"/>
    </location>
</feature>
<evidence type="ECO:0000256" key="4">
    <source>
        <dbReference type="ARBA" id="ARBA00022771"/>
    </source>
</evidence>
<feature type="region of interest" description="Disordered" evidence="9">
    <location>
        <begin position="1044"/>
        <end position="1078"/>
    </location>
</feature>
<dbReference type="CDD" id="cd20104">
    <property type="entry name" value="MBT_PHF20L1-like"/>
    <property type="match status" value="1"/>
</dbReference>
<accession>A0A2A4KA81</accession>
<comment type="caution">
    <text evidence="12">The sequence shown here is derived from an EMBL/GenBank/DDBJ whole genome shotgun (WGS) entry which is preliminary data.</text>
</comment>
<dbReference type="PROSITE" id="PS50157">
    <property type="entry name" value="ZINC_FINGER_C2H2_2"/>
    <property type="match status" value="1"/>
</dbReference>
<evidence type="ECO:0000313" key="12">
    <source>
        <dbReference type="EMBL" id="PCG80886.1"/>
    </source>
</evidence>
<dbReference type="InterPro" id="IPR019786">
    <property type="entry name" value="Zinc_finger_PHD-type_CS"/>
</dbReference>
<keyword evidence="4 7" id="KW-0863">Zinc-finger</keyword>
<feature type="coiled-coil region" evidence="8">
    <location>
        <begin position="563"/>
        <end position="590"/>
    </location>
</feature>
<dbReference type="Pfam" id="PF20826">
    <property type="entry name" value="PHD_5"/>
    <property type="match status" value="2"/>
</dbReference>
<dbReference type="GO" id="GO:0003677">
    <property type="term" value="F:DNA binding"/>
    <property type="evidence" value="ECO:0007669"/>
    <property type="project" value="InterPro"/>
</dbReference>
<feature type="compositionally biased region" description="Basic and acidic residues" evidence="9">
    <location>
        <begin position="338"/>
        <end position="349"/>
    </location>
</feature>
<dbReference type="SUPFAM" id="SSF57903">
    <property type="entry name" value="FYVE/PHD zinc finger"/>
    <property type="match status" value="2"/>
</dbReference>
<dbReference type="InterPro" id="IPR025995">
    <property type="entry name" value="Tudor-knot"/>
</dbReference>
<dbReference type="GO" id="GO:0008270">
    <property type="term" value="F:zinc ion binding"/>
    <property type="evidence" value="ECO:0007669"/>
    <property type="project" value="UniProtKB-KW"/>
</dbReference>
<reference evidence="12" key="1">
    <citation type="submission" date="2017-09" db="EMBL/GenBank/DDBJ databases">
        <title>Contemporary evolution of a Lepidopteran species, Heliothis virescens, in response to modern agricultural practices.</title>
        <authorList>
            <person name="Fritz M.L."/>
            <person name="Deyonke A.M."/>
            <person name="Papanicolaou A."/>
            <person name="Micinski S."/>
            <person name="Westbrook J."/>
            <person name="Gould F."/>
        </authorList>
    </citation>
    <scope>NUCLEOTIDE SEQUENCE [LARGE SCALE GENOMIC DNA]</scope>
    <source>
        <strain evidence="12">HvINT-</strain>
        <tissue evidence="12">Whole body</tissue>
    </source>
</reference>
<dbReference type="SUPFAM" id="SSF63748">
    <property type="entry name" value="Tudor/PWWP/MBT"/>
    <property type="match status" value="1"/>
</dbReference>
<dbReference type="GO" id="GO:0006357">
    <property type="term" value="P:regulation of transcription by RNA polymerase II"/>
    <property type="evidence" value="ECO:0007669"/>
    <property type="project" value="TreeGrafter"/>
</dbReference>
<dbReference type="PROSITE" id="PS00028">
    <property type="entry name" value="ZINC_FINGER_C2H2_1"/>
    <property type="match status" value="1"/>
</dbReference>
<dbReference type="InterPro" id="IPR011011">
    <property type="entry name" value="Znf_FYVE_PHD"/>
</dbReference>
<feature type="domain" description="C2H2-type" evidence="10">
    <location>
        <begin position="828"/>
        <end position="858"/>
    </location>
</feature>
<comment type="subcellular location">
    <subcellularLocation>
        <location evidence="1">Nucleus</location>
    </subcellularLocation>
</comment>
<keyword evidence="6" id="KW-0539">Nucleus</keyword>
<gene>
    <name evidence="12" type="ORF">B5V51_655</name>
</gene>
<dbReference type="STRING" id="7102.A0A2A4KA81"/>
<dbReference type="InterPro" id="IPR016197">
    <property type="entry name" value="Chromo-like_dom_sf"/>
</dbReference>
<dbReference type="Pfam" id="PF11717">
    <property type="entry name" value="Tudor-knot"/>
    <property type="match status" value="1"/>
</dbReference>
<evidence type="ECO:0000256" key="6">
    <source>
        <dbReference type="ARBA" id="ARBA00023242"/>
    </source>
</evidence>
<dbReference type="SUPFAM" id="SSF54160">
    <property type="entry name" value="Chromo domain-like"/>
    <property type="match status" value="1"/>
</dbReference>
<feature type="compositionally biased region" description="Polar residues" evidence="9">
    <location>
        <begin position="1047"/>
        <end position="1056"/>
    </location>
</feature>
<evidence type="ECO:0008006" key="13">
    <source>
        <dbReference type="Google" id="ProtNLM"/>
    </source>
</evidence>
<dbReference type="InterPro" id="IPR013087">
    <property type="entry name" value="Znf_C2H2_type"/>
</dbReference>
<protein>
    <recommendedName>
        <fullName evidence="13">MBD domain-containing protein</fullName>
    </recommendedName>
</protein>
<dbReference type="CDD" id="cd20386">
    <property type="entry name" value="Tudor_PHF20-like"/>
    <property type="match status" value="1"/>
</dbReference>
<feature type="region of interest" description="Disordered" evidence="9">
    <location>
        <begin position="1384"/>
        <end position="1418"/>
    </location>
</feature>
<dbReference type="InterPro" id="IPR001965">
    <property type="entry name" value="Znf_PHD"/>
</dbReference>
<keyword evidence="3" id="KW-0677">Repeat</keyword>
<dbReference type="PROSITE" id="PS01359">
    <property type="entry name" value="ZF_PHD_1"/>
    <property type="match status" value="2"/>
</dbReference>
<dbReference type="InterPro" id="IPR043449">
    <property type="entry name" value="PHF20-like"/>
</dbReference>
<dbReference type="Gene3D" id="3.30.890.10">
    <property type="entry name" value="Methyl-cpg-binding Protein 2, Chain A"/>
    <property type="match status" value="1"/>
</dbReference>
<dbReference type="InterPro" id="IPR001739">
    <property type="entry name" value="Methyl_CpG_DNA-bd"/>
</dbReference>
<dbReference type="SMART" id="SM00391">
    <property type="entry name" value="MBD"/>
    <property type="match status" value="1"/>
</dbReference>
<proteinExistence type="predicted"/>
<dbReference type="Pfam" id="PF01429">
    <property type="entry name" value="MBD"/>
    <property type="match status" value="1"/>
</dbReference>
<dbReference type="Gene3D" id="3.30.40.10">
    <property type="entry name" value="Zinc/RING finger domain, C3HC4 (zinc finger)"/>
    <property type="match status" value="2"/>
</dbReference>
<dbReference type="InterPro" id="IPR013083">
    <property type="entry name" value="Znf_RING/FYVE/PHD"/>
</dbReference>
<feature type="region of interest" description="Disordered" evidence="9">
    <location>
        <begin position="265"/>
        <end position="289"/>
    </location>
</feature>
<dbReference type="SUPFAM" id="SSF54171">
    <property type="entry name" value="DNA-binding domain"/>
    <property type="match status" value="1"/>
</dbReference>
<keyword evidence="2" id="KW-0479">Metal-binding</keyword>
<keyword evidence="5" id="KW-0862">Zinc</keyword>
<evidence type="ECO:0000256" key="8">
    <source>
        <dbReference type="SAM" id="Coils"/>
    </source>
</evidence>
<evidence type="ECO:0000259" key="11">
    <source>
        <dbReference type="PROSITE" id="PS50982"/>
    </source>
</evidence>
<name>A0A2A4KA81_HELVI</name>
<evidence type="ECO:0000256" key="3">
    <source>
        <dbReference type="ARBA" id="ARBA00022737"/>
    </source>
</evidence>
<dbReference type="PROSITE" id="PS50982">
    <property type="entry name" value="MBD"/>
    <property type="match status" value="1"/>
</dbReference>
<sequence>MDDMDDLSTPVEGFSKDCEIENVDAIKKFIEAQEKEIQDQKDADLLISERSKDEESKRPELSEAIHTDSGLMNMIISESDIDISKKKDIKSKPIFGSMDKANGSMALSIGSKVEAKDFSDEWHPAEIMEVDYEDMEVLVHYEIDNKRHDEWISVSSPRLRPVSTCQSSASSVTSVGTVKPGPSSEESLTDSIPISNLKEEVKDVKVEDKPKLSFEVGERCLARWRDNRRFIATILNDLGDGNFEIVFDDGCHWTCNTSRLHKLRTNKSESGGTPDSYGAGPSNASPQTNIPYPAFHTHLFDPTRDYLGSKSERREMKRKLNIKEIFNIGQKRPKKQKSPQEKAVVERKPRVTKKRRERVIKLKLESEIKTEIKTELPDAVASIIGTLSNEEEVPLGEVKKDETIEPVEEVIKEEVKGEVKPVAEVIPKDEVTQVTEPTESKAEAKDDDLIQLEDLRGELDPVLEEEVKLEQFDKPDDVRHEEVIDRIKEAINKLEDGLNQVECVSSPNIEPKPETATTLTTPEVATEIPIPEAIVESQPTVESDETTKVPKVKKGKKLRLLREKKVKKQVEKVKNELELVRKQVDEMRQQMLNRQQLGTGAVMPESFLLPGEWCCRWVNGQPMGTVSEIECEVKVDASGKPPLPRRSVQVEDKRLPPGWTKHMVRRSFGHSAGKWDVVLVSPDNRRFHTKNEMRLYLENNPSLVQEGYEHALSDFGVHLKLARRMGWISQSADGAPLPAGTLSSTSPLVKRKKLSLKRNDARRPRLKIKKIKVPKVKHDVVGADGVPSTSVSVSDGLTPSDVPVDAPPLEDGYVYVGSLKVQIIENLLRCPAEGCFKNFRNNTLLQMHIKHYHRELRKMLGATPKVLDLAYARTMPLETETPKKEDSKIIKVKIPRPPKREEPKQEIKEIKTELQVDTTPITPVKENDAILVPRSQDSPKLRQALINKPVKRPRVLLPVRRPDPEPVLPEPFNEDIDVEDTDLPEPIIEIPPLDIPLDFESAISTHTVTKPVIDKKRKEKRRFALAAKSEEEFGDDWFGMNSDVDTRSSFPRSGTPDSKIDERSKAAAVSSESNEENKDSNMYMFTENGERIKIVHMKREEIINCHCGFREEDGLMVQCELCLCWQHALCHNIQRECDVPEKYTCSICLNPRRGRRSQRFLHDQDRMYEGLLPAGKPCESLRRSHELAGNLLRIEDALHALRVKYYVATDVFHAWLVSSNGERIKIVHMKREEIINCHCGFREEDGLMVQCELCLCWQHALCHNIQRECDVPEKYTCSICLNPRRGRRSQRFLHDQDRMYEGLLPAGKPCESLRRSHELAGNLLRIEDALHALRVKYYVATKKDHPKLYLWAKDWEQVEIQYTQEKLNSDYSDLNIMINSVDKENQPVPHGEVRDMPMHIQTPPSEEQEHERYTQRDGQLGSQSLLSGLLSSPGDASLDLPISTSELERLAQTVQEQEAQRALVVAPQPEPPIENAACRRQLLKHLQRCQALIDARLDSIEAQVAELESQDPSFEDDETAEFFPRTKQTVQMLMRDLETMEELGVIT</sequence>
<evidence type="ECO:0000256" key="2">
    <source>
        <dbReference type="ARBA" id="ARBA00022723"/>
    </source>
</evidence>
<dbReference type="GO" id="GO:0044545">
    <property type="term" value="C:NSL complex"/>
    <property type="evidence" value="ECO:0007669"/>
    <property type="project" value="TreeGrafter"/>
</dbReference>
<evidence type="ECO:0000256" key="5">
    <source>
        <dbReference type="ARBA" id="ARBA00022833"/>
    </source>
</evidence>
<dbReference type="SMART" id="SM00249">
    <property type="entry name" value="PHD"/>
    <property type="match status" value="2"/>
</dbReference>
<dbReference type="EMBL" id="NWSH01000012">
    <property type="protein sequence ID" value="PCG80886.1"/>
    <property type="molecule type" value="Genomic_DNA"/>
</dbReference>
<feature type="region of interest" description="Disordered" evidence="9">
    <location>
        <begin position="37"/>
        <end position="62"/>
    </location>
</feature>
<evidence type="ECO:0000259" key="10">
    <source>
        <dbReference type="PROSITE" id="PS50157"/>
    </source>
</evidence>
<evidence type="ECO:0000256" key="1">
    <source>
        <dbReference type="ARBA" id="ARBA00004123"/>
    </source>
</evidence>
<evidence type="ECO:0000256" key="9">
    <source>
        <dbReference type="SAM" id="MobiDB-lite"/>
    </source>
</evidence>
<dbReference type="InterPro" id="IPR016177">
    <property type="entry name" value="DNA-bd_dom_sf"/>
</dbReference>
<dbReference type="PANTHER" id="PTHR15856:SF51">
    <property type="entry name" value="MBD-R2"/>
    <property type="match status" value="1"/>
</dbReference>
<organism evidence="12">
    <name type="scientific">Heliothis virescens</name>
    <name type="common">Tobacco budworm moth</name>
    <dbReference type="NCBI Taxonomy" id="7102"/>
    <lineage>
        <taxon>Eukaryota</taxon>
        <taxon>Metazoa</taxon>
        <taxon>Ecdysozoa</taxon>
        <taxon>Arthropoda</taxon>
        <taxon>Hexapoda</taxon>
        <taxon>Insecta</taxon>
        <taxon>Pterygota</taxon>
        <taxon>Neoptera</taxon>
        <taxon>Endopterygota</taxon>
        <taxon>Lepidoptera</taxon>
        <taxon>Glossata</taxon>
        <taxon>Ditrysia</taxon>
        <taxon>Noctuoidea</taxon>
        <taxon>Noctuidae</taxon>
        <taxon>Heliothinae</taxon>
        <taxon>Heliothis</taxon>
    </lineage>
</organism>
<keyword evidence="8" id="KW-0175">Coiled coil</keyword>
<feature type="region of interest" description="Disordered" evidence="9">
    <location>
        <begin position="329"/>
        <end position="350"/>
    </location>
</feature>
<evidence type="ECO:0000256" key="7">
    <source>
        <dbReference type="PROSITE-ProRule" id="PRU00042"/>
    </source>
</evidence>
<dbReference type="GO" id="GO:0005634">
    <property type="term" value="C:nucleus"/>
    <property type="evidence" value="ECO:0007669"/>
    <property type="project" value="UniProtKB-SubCell"/>
</dbReference>